<keyword evidence="1" id="KW-0812">Transmembrane</keyword>
<protein>
    <submittedName>
        <fullName evidence="2">Uncharacterized protein</fullName>
    </submittedName>
</protein>
<organism evidence="2 3">
    <name type="scientific">Mucilaginibacter terrae</name>
    <dbReference type="NCBI Taxonomy" id="1955052"/>
    <lineage>
        <taxon>Bacteria</taxon>
        <taxon>Pseudomonadati</taxon>
        <taxon>Bacteroidota</taxon>
        <taxon>Sphingobacteriia</taxon>
        <taxon>Sphingobacteriales</taxon>
        <taxon>Sphingobacteriaceae</taxon>
        <taxon>Mucilaginibacter</taxon>
    </lineage>
</organism>
<proteinExistence type="predicted"/>
<dbReference type="Proteomes" id="UP001258315">
    <property type="component" value="Unassembled WGS sequence"/>
</dbReference>
<keyword evidence="3" id="KW-1185">Reference proteome</keyword>
<evidence type="ECO:0000313" key="3">
    <source>
        <dbReference type="Proteomes" id="UP001258315"/>
    </source>
</evidence>
<keyword evidence="1" id="KW-1133">Transmembrane helix</keyword>
<keyword evidence="1" id="KW-0472">Membrane</keyword>
<evidence type="ECO:0000313" key="2">
    <source>
        <dbReference type="EMBL" id="MDT3402639.1"/>
    </source>
</evidence>
<gene>
    <name evidence="2" type="ORF">QE417_001711</name>
</gene>
<feature type="transmembrane region" description="Helical" evidence="1">
    <location>
        <begin position="97"/>
        <end position="113"/>
    </location>
</feature>
<comment type="caution">
    <text evidence="2">The sequence shown here is derived from an EMBL/GenBank/DDBJ whole genome shotgun (WGS) entry which is preliminary data.</text>
</comment>
<feature type="transmembrane region" description="Helical" evidence="1">
    <location>
        <begin position="119"/>
        <end position="137"/>
    </location>
</feature>
<name>A0ABU3GS95_9SPHI</name>
<sequence>MRLTVIPYLSIAINKIREAEKLIRHSARECLFCLITILTFDELIQSLLRKSSSFNHILQCRKRIFCLLSIMPTEEVIYSTSPVDFNKRVWLNFRRDWFLFFYLTTVAIGIREFNWLGIILTILITVFYVSIILYDAFEKAHLQIIEIAVTDTDFLLTVLQRNKLKGFSVSIRAMRPRLERVSGGKRFLSYFKLSLFNYDNHFLSQYSNGTKKSKDELYKIIHQIESIAY</sequence>
<accession>A0ABU3GS95</accession>
<reference evidence="3" key="1">
    <citation type="submission" date="2023-07" db="EMBL/GenBank/DDBJ databases">
        <title>Functional and genomic diversity of the sorghum phyllosphere microbiome.</title>
        <authorList>
            <person name="Shade A."/>
        </authorList>
    </citation>
    <scope>NUCLEOTIDE SEQUENCE [LARGE SCALE GENOMIC DNA]</scope>
    <source>
        <strain evidence="3">SORGH_AS_0422</strain>
    </source>
</reference>
<dbReference type="EMBL" id="JAVLVU010000001">
    <property type="protein sequence ID" value="MDT3402639.1"/>
    <property type="molecule type" value="Genomic_DNA"/>
</dbReference>
<evidence type="ECO:0000256" key="1">
    <source>
        <dbReference type="SAM" id="Phobius"/>
    </source>
</evidence>